<feature type="region of interest" description="Disordered" evidence="1">
    <location>
        <begin position="273"/>
        <end position="301"/>
    </location>
</feature>
<dbReference type="PANTHER" id="PTHR31168">
    <property type="entry name" value="OS02G0292800 PROTEIN"/>
    <property type="match status" value="1"/>
</dbReference>
<reference evidence="3 4" key="1">
    <citation type="submission" date="2009-08" db="EMBL/GenBank/DDBJ databases">
        <title>The Genome Sequence of Spizellomyces punctatus strain DAOM BR117.</title>
        <authorList>
            <consortium name="The Broad Institute Genome Sequencing Platform"/>
            <person name="Russ C."/>
            <person name="Cuomo C."/>
            <person name="Shea T."/>
            <person name="Young S.K."/>
            <person name="Zeng Q."/>
            <person name="Koehrsen M."/>
            <person name="Haas B."/>
            <person name="Borodovsky M."/>
            <person name="Guigo R."/>
            <person name="Alvarado L."/>
            <person name="Berlin A."/>
            <person name="Bochicchio J."/>
            <person name="Borenstein D."/>
            <person name="Chapman S."/>
            <person name="Chen Z."/>
            <person name="Engels R."/>
            <person name="Freedman E."/>
            <person name="Gellesch M."/>
            <person name="Goldberg J."/>
            <person name="Griggs A."/>
            <person name="Gujja S."/>
            <person name="Heiman D."/>
            <person name="Hepburn T."/>
            <person name="Howarth C."/>
            <person name="Jen D."/>
            <person name="Larson L."/>
            <person name="Lewis B."/>
            <person name="Mehta T."/>
            <person name="Park D."/>
            <person name="Pearson M."/>
            <person name="Roberts A."/>
            <person name="Saif S."/>
            <person name="Shenoy N."/>
            <person name="Sisk P."/>
            <person name="Stolte C."/>
            <person name="Sykes S."/>
            <person name="Thomson T."/>
            <person name="Walk T."/>
            <person name="White J."/>
            <person name="Yandava C."/>
            <person name="Burger G."/>
            <person name="Gray M.W."/>
            <person name="Holland P.W.H."/>
            <person name="King N."/>
            <person name="Lang F.B.F."/>
            <person name="Roger A.J."/>
            <person name="Ruiz-Trillo I."/>
            <person name="Lander E."/>
            <person name="Nusbaum C."/>
        </authorList>
    </citation>
    <scope>NUCLEOTIDE SEQUENCE [LARGE SCALE GENOMIC DNA]</scope>
    <source>
        <strain evidence="3 4">DAOM BR117</strain>
    </source>
</reference>
<dbReference type="GeneID" id="27685033"/>
<evidence type="ECO:0000256" key="1">
    <source>
        <dbReference type="SAM" id="MobiDB-lite"/>
    </source>
</evidence>
<keyword evidence="2" id="KW-1133">Transmembrane helix</keyword>
<dbReference type="Proteomes" id="UP000053201">
    <property type="component" value="Unassembled WGS sequence"/>
</dbReference>
<feature type="compositionally biased region" description="Basic and acidic residues" evidence="1">
    <location>
        <begin position="273"/>
        <end position="284"/>
    </location>
</feature>
<dbReference type="PANTHER" id="PTHR31168:SF1">
    <property type="entry name" value="DUF599 FAMILY PROTEIN"/>
    <property type="match status" value="1"/>
</dbReference>
<feature type="transmembrane region" description="Helical" evidence="2">
    <location>
        <begin position="217"/>
        <end position="241"/>
    </location>
</feature>
<sequence>MVSDAVANLASLLPSAAVLTLYHVYLVRCVKRTPGRTVYGLTSSARRVWVAAIMYRKNEILAVQSLRNWVMASSFLATTAVLIITTSMALLGSLAVNWTPTTLASPVSYTLGFVLDSWFGYRFAAVLAAMMLAFFCFMQSVRFFNHAALVCNVNITPDELSTFLEPANIAKKEKEEDMTLETYNYLRSNPTHVAAILNRGCFYYTVGMRCYYVSFPLLAWFWGPIPLAVCTGLLVIVLRLIDFHVAEFSGDQESEREGARWKRYFGLRGVKDAKGRRQENRSEDSVAEMVMRTTHSPEELC</sequence>
<evidence type="ECO:0000313" key="4">
    <source>
        <dbReference type="Proteomes" id="UP000053201"/>
    </source>
</evidence>
<evidence type="ECO:0000256" key="2">
    <source>
        <dbReference type="SAM" id="Phobius"/>
    </source>
</evidence>
<dbReference type="VEuPathDB" id="FungiDB:SPPG_01365"/>
<dbReference type="InParanoid" id="A0A0L0HSQ8"/>
<dbReference type="OrthoDB" id="761598at2759"/>
<proteinExistence type="predicted"/>
<dbReference type="Pfam" id="PF04654">
    <property type="entry name" value="DUF599"/>
    <property type="match status" value="1"/>
</dbReference>
<dbReference type="AlphaFoldDB" id="A0A0L0HSQ8"/>
<feature type="transmembrane region" description="Helical" evidence="2">
    <location>
        <begin position="6"/>
        <end position="27"/>
    </location>
</feature>
<keyword evidence="2" id="KW-0812">Transmembrane</keyword>
<dbReference type="InterPro" id="IPR006747">
    <property type="entry name" value="DUF599"/>
</dbReference>
<protein>
    <submittedName>
        <fullName evidence="3">Uncharacterized protein</fullName>
    </submittedName>
</protein>
<feature type="transmembrane region" description="Helical" evidence="2">
    <location>
        <begin position="75"/>
        <end position="98"/>
    </location>
</feature>
<dbReference type="EMBL" id="KQ257451">
    <property type="protein sequence ID" value="KND03914.1"/>
    <property type="molecule type" value="Genomic_DNA"/>
</dbReference>
<accession>A0A0L0HSQ8</accession>
<organism evidence="3 4">
    <name type="scientific">Spizellomyces punctatus (strain DAOM BR117)</name>
    <dbReference type="NCBI Taxonomy" id="645134"/>
    <lineage>
        <taxon>Eukaryota</taxon>
        <taxon>Fungi</taxon>
        <taxon>Fungi incertae sedis</taxon>
        <taxon>Chytridiomycota</taxon>
        <taxon>Chytridiomycota incertae sedis</taxon>
        <taxon>Chytridiomycetes</taxon>
        <taxon>Spizellomycetales</taxon>
        <taxon>Spizellomycetaceae</taxon>
        <taxon>Spizellomyces</taxon>
    </lineage>
</organism>
<keyword evidence="2" id="KW-0472">Membrane</keyword>
<dbReference type="eggNOG" id="ENOG502QS3Z">
    <property type="taxonomic scope" value="Eukaryota"/>
</dbReference>
<dbReference type="RefSeq" id="XP_016611953.1">
    <property type="nucleotide sequence ID" value="XM_016749687.1"/>
</dbReference>
<feature type="transmembrane region" description="Helical" evidence="2">
    <location>
        <begin position="118"/>
        <end position="137"/>
    </location>
</feature>
<gene>
    <name evidence="3" type="ORF">SPPG_01365</name>
</gene>
<name>A0A0L0HSQ8_SPIPD</name>
<evidence type="ECO:0000313" key="3">
    <source>
        <dbReference type="EMBL" id="KND03914.1"/>
    </source>
</evidence>
<keyword evidence="4" id="KW-1185">Reference proteome</keyword>
<dbReference type="OMA" id="YHHAGFV"/>